<sequence length="584" mass="64734">MTERATGISCVKNSKSRRPSKNFCRQKQLMAWVAVASRGSSICNVAAASRFANVAAAGSGRKRHASACFVNQCTSRGHMLHPSLMHIPSSPPISCFDFESSIKYSSPTSLHMSTQASPQHTSAAESSSSPKPKQTLPTKKKAPSTGLLRQLPPLSPHTEILSRATRQTYNTIRDDPKISNVKKRTQKRGSQTLDSLQQNLCRPLKETVETYRRLYRNMHPFERVVMDLTVMALQKKDGTTLSTLLEDVNECRKEVMELSKDWIVKIKAAESAREAYEFTEEGKESVGKVFDDLLGDCWSGMVDIQRALRKVPMVRLDCPAVVLVGAPNVGKSSIVRAISSGTPEVNNYPFTTRGMTLGHVQVFWESDADVAQGNVAGVSIPTEKDLVRENLKRKGINSKRMEMEDAAAMPSKKSFAVSQLCQIMDSPGLLRRDDGERRNEMEQLTLAAMSHLPTAVMFVMDLSGGAGDKCSSVEDQLILRKETRARFPRRPWIDVVSKVDLGIVDGAKERLIDILKEERLERAKVRGGEVVDGDEEDGQYFIELSIKEGQGVEELRQEVMCMLGEVRVVLDAMAAVDENSARTQ</sequence>
<keyword evidence="1" id="KW-0547">Nucleotide-binding</keyword>
<dbReference type="SUPFAM" id="SSF52540">
    <property type="entry name" value="P-loop containing nucleoside triphosphate hydrolases"/>
    <property type="match status" value="1"/>
</dbReference>
<feature type="domain" description="Nucleolar GTP-binding protein 1 Rossman-fold" evidence="3">
    <location>
        <begin position="440"/>
        <end position="500"/>
    </location>
</feature>
<keyword evidence="6" id="KW-1185">Reference proteome</keyword>
<evidence type="ECO:0000313" key="5">
    <source>
        <dbReference type="EMBL" id="KAL3777308.1"/>
    </source>
</evidence>
<dbReference type="Pfam" id="PF17835">
    <property type="entry name" value="NOG1_N"/>
    <property type="match status" value="1"/>
</dbReference>
<dbReference type="Pfam" id="PF06858">
    <property type="entry name" value="NOG1"/>
    <property type="match status" value="1"/>
</dbReference>
<comment type="caution">
    <text evidence="5">The sequence shown here is derived from an EMBL/GenBank/DDBJ whole genome shotgun (WGS) entry which is preliminary data.</text>
</comment>
<dbReference type="EMBL" id="JALLPJ020001052">
    <property type="protein sequence ID" value="KAL3777308.1"/>
    <property type="molecule type" value="Genomic_DNA"/>
</dbReference>
<evidence type="ECO:0000256" key="2">
    <source>
        <dbReference type="SAM" id="MobiDB-lite"/>
    </source>
</evidence>
<reference evidence="5 6" key="1">
    <citation type="submission" date="2024-10" db="EMBL/GenBank/DDBJ databases">
        <title>Updated reference genomes for cyclostephanoid diatoms.</title>
        <authorList>
            <person name="Roberts W.R."/>
            <person name="Alverson A.J."/>
        </authorList>
    </citation>
    <scope>NUCLEOTIDE SEQUENCE [LARGE SCALE GENOMIC DNA]</scope>
    <source>
        <strain evidence="5 6">AJA010-31</strain>
    </source>
</reference>
<evidence type="ECO:0000313" key="6">
    <source>
        <dbReference type="Proteomes" id="UP001530400"/>
    </source>
</evidence>
<proteinExistence type="predicted"/>
<dbReference type="InterPro" id="IPR006073">
    <property type="entry name" value="GTP-bd"/>
</dbReference>
<keyword evidence="1" id="KW-0342">GTP-binding</keyword>
<accession>A0ABD3NPS8</accession>
<dbReference type="InterPro" id="IPR027417">
    <property type="entry name" value="P-loop_NTPase"/>
</dbReference>
<dbReference type="Gene3D" id="3.40.50.300">
    <property type="entry name" value="P-loop containing nucleotide triphosphate hydrolases"/>
    <property type="match status" value="1"/>
</dbReference>
<gene>
    <name evidence="5" type="ORF">ACHAWO_005074</name>
</gene>
<name>A0ABD3NPS8_9STRA</name>
<feature type="compositionally biased region" description="Polar residues" evidence="2">
    <location>
        <begin position="108"/>
        <end position="121"/>
    </location>
</feature>
<feature type="domain" description="NOG1 N-terminal helical" evidence="4">
    <location>
        <begin position="160"/>
        <end position="314"/>
    </location>
</feature>
<dbReference type="Gene3D" id="1.20.120.1190">
    <property type="match status" value="1"/>
</dbReference>
<dbReference type="PANTHER" id="PTHR45759">
    <property type="entry name" value="NUCLEOLAR GTP-BINDING PROTEIN 1"/>
    <property type="match status" value="1"/>
</dbReference>
<dbReference type="Proteomes" id="UP001530400">
    <property type="component" value="Unassembled WGS sequence"/>
</dbReference>
<dbReference type="AlphaFoldDB" id="A0ABD3NPS8"/>
<organism evidence="5 6">
    <name type="scientific">Cyclotella atomus</name>
    <dbReference type="NCBI Taxonomy" id="382360"/>
    <lineage>
        <taxon>Eukaryota</taxon>
        <taxon>Sar</taxon>
        <taxon>Stramenopiles</taxon>
        <taxon>Ochrophyta</taxon>
        <taxon>Bacillariophyta</taxon>
        <taxon>Coscinodiscophyceae</taxon>
        <taxon>Thalassiosirophycidae</taxon>
        <taxon>Stephanodiscales</taxon>
        <taxon>Stephanodiscaceae</taxon>
        <taxon>Cyclotella</taxon>
    </lineage>
</organism>
<evidence type="ECO:0000259" key="4">
    <source>
        <dbReference type="Pfam" id="PF17835"/>
    </source>
</evidence>
<dbReference type="InterPro" id="IPR041623">
    <property type="entry name" value="NOG1_N"/>
</dbReference>
<protein>
    <submittedName>
        <fullName evidence="5">Uncharacterized protein</fullName>
    </submittedName>
</protein>
<evidence type="ECO:0000256" key="1">
    <source>
        <dbReference type="ARBA" id="ARBA00023134"/>
    </source>
</evidence>
<dbReference type="InterPro" id="IPR010674">
    <property type="entry name" value="NOG1_Rossman_fold_dom"/>
</dbReference>
<feature type="region of interest" description="Disordered" evidence="2">
    <location>
        <begin position="108"/>
        <end position="191"/>
    </location>
</feature>
<feature type="compositionally biased region" description="Low complexity" evidence="2">
    <location>
        <begin position="122"/>
        <end position="137"/>
    </location>
</feature>
<dbReference type="PRINTS" id="PR00326">
    <property type="entry name" value="GTP1OBG"/>
</dbReference>
<dbReference type="GO" id="GO:0005525">
    <property type="term" value="F:GTP binding"/>
    <property type="evidence" value="ECO:0007669"/>
    <property type="project" value="UniProtKB-KW"/>
</dbReference>
<evidence type="ECO:0000259" key="3">
    <source>
        <dbReference type="Pfam" id="PF06858"/>
    </source>
</evidence>